<accession>A0AAV0TWH2</accession>
<protein>
    <recommendedName>
        <fullName evidence="3">RxLR effector candidate protein</fullName>
    </recommendedName>
</protein>
<evidence type="ECO:0000313" key="1">
    <source>
        <dbReference type="EMBL" id="CAI5727840.1"/>
    </source>
</evidence>
<comment type="caution">
    <text evidence="1">The sequence shown here is derived from an EMBL/GenBank/DDBJ whole genome shotgun (WGS) entry which is preliminary data.</text>
</comment>
<dbReference type="AlphaFoldDB" id="A0AAV0TWH2"/>
<evidence type="ECO:0000313" key="2">
    <source>
        <dbReference type="Proteomes" id="UP001162031"/>
    </source>
</evidence>
<dbReference type="EMBL" id="CANTFL010000810">
    <property type="protein sequence ID" value="CAI5727840.1"/>
    <property type="molecule type" value="Genomic_DNA"/>
</dbReference>
<gene>
    <name evidence="1" type="ORF">HBR001_LOCUS4187</name>
</gene>
<name>A0AAV0TWH2_HYABA</name>
<reference evidence="1" key="1">
    <citation type="submission" date="2022-12" db="EMBL/GenBank/DDBJ databases">
        <authorList>
            <person name="Webb A."/>
        </authorList>
    </citation>
    <scope>NUCLEOTIDE SEQUENCE</scope>
    <source>
        <strain evidence="1">Hp1</strain>
    </source>
</reference>
<keyword evidence="2" id="KW-1185">Reference proteome</keyword>
<organism evidence="1 2">
    <name type="scientific">Hyaloperonospora brassicae</name>
    <name type="common">Brassica downy mildew</name>
    <name type="synonym">Peronospora brassicae</name>
    <dbReference type="NCBI Taxonomy" id="162125"/>
    <lineage>
        <taxon>Eukaryota</taxon>
        <taxon>Sar</taxon>
        <taxon>Stramenopiles</taxon>
        <taxon>Oomycota</taxon>
        <taxon>Peronosporomycetes</taxon>
        <taxon>Peronosporales</taxon>
        <taxon>Peronosporaceae</taxon>
        <taxon>Hyaloperonospora</taxon>
    </lineage>
</organism>
<dbReference type="Proteomes" id="UP001162031">
    <property type="component" value="Unassembled WGS sequence"/>
</dbReference>
<evidence type="ECO:0008006" key="3">
    <source>
        <dbReference type="Google" id="ProtNLM"/>
    </source>
</evidence>
<sequence>MLIKALSSAHIDVLESASIALVMRSKHPLEIAAGWELKNGLFAKWESEGLSVGQIFDRVLIDNELVTNSDVAGKIGSLSDDILRVYCRVKQRGDYTYIGAMEKKFGGRTGLGKQAYAALQSPPDRARAVKLIDTWLGLLVSREKSPHGAFKIALQDKLKTSLLDSQLFEDELLPLLYKYVVLYNMFKLRDEKMTLSMELSLLHGATTVDERLETRVQNWLELEPKKKSRNYVLEQVFQDWKVYGEPGSKLGEKWYMLEKQYAEFLQHTQPKA</sequence>
<proteinExistence type="predicted"/>